<feature type="compositionally biased region" description="Basic residues" evidence="1">
    <location>
        <begin position="111"/>
        <end position="120"/>
    </location>
</feature>
<feature type="region of interest" description="Disordered" evidence="1">
    <location>
        <begin position="69"/>
        <end position="120"/>
    </location>
</feature>
<comment type="caution">
    <text evidence="2">The sequence shown here is derived from an EMBL/GenBank/DDBJ whole genome shotgun (WGS) entry which is preliminary data.</text>
</comment>
<dbReference type="Gene3D" id="1.10.8.430">
    <property type="entry name" value="Helical domain of apoptotic protease-activating factors"/>
    <property type="match status" value="1"/>
</dbReference>
<evidence type="ECO:0000256" key="1">
    <source>
        <dbReference type="SAM" id="MobiDB-lite"/>
    </source>
</evidence>
<evidence type="ECO:0000313" key="2">
    <source>
        <dbReference type="EMBL" id="KAL2610374.1"/>
    </source>
</evidence>
<dbReference type="InterPro" id="IPR042197">
    <property type="entry name" value="Apaf_helical"/>
</dbReference>
<gene>
    <name evidence="2" type="ORF">R1flu_028947</name>
</gene>
<dbReference type="InterPro" id="IPR044974">
    <property type="entry name" value="Disease_R_plants"/>
</dbReference>
<protein>
    <submittedName>
        <fullName evidence="2">Uncharacterized protein</fullName>
    </submittedName>
</protein>
<reference evidence="2 3" key="1">
    <citation type="submission" date="2024-09" db="EMBL/GenBank/DDBJ databases">
        <title>Chromosome-scale assembly of Riccia fluitans.</title>
        <authorList>
            <person name="Paukszto L."/>
            <person name="Sawicki J."/>
            <person name="Karawczyk K."/>
            <person name="Piernik-Szablinska J."/>
            <person name="Szczecinska M."/>
            <person name="Mazdziarz M."/>
        </authorList>
    </citation>
    <scope>NUCLEOTIDE SEQUENCE [LARGE SCALE GENOMIC DNA]</scope>
    <source>
        <strain evidence="2">Rf_01</strain>
        <tissue evidence="2">Aerial parts of the thallus</tissue>
    </source>
</reference>
<keyword evidence="3" id="KW-1185">Reference proteome</keyword>
<dbReference type="AlphaFoldDB" id="A0ABD1XN45"/>
<dbReference type="Proteomes" id="UP001605036">
    <property type="component" value="Unassembled WGS sequence"/>
</dbReference>
<sequence>MRDDVEDFVRTCVKCQGNQASHQKAQGLLHPLPIPSKPFDSTLQNNCNTNIGRFSSPKRHQLIDLRQTEGDSGTMDGASSSSARQVAYGGSKKSRSSGTEGDWTTMDGASRKKSRRSGTEVRKKRRLYGWKIYGLGEPDSEASCRYGENWIAVNSDHYSLCKPISETCTKYQHLVHLLDSIFEHSQARDGVFEYTCFVEGVKDEVKVGKNMCDRHGNYIQKLCQAPATVWAEVQGKKLLLVFDDIDRVSDVELLQRVVDKNGCKESRFVVTCRREDLLRQLRAILWKVKPLELKSARELFVTHVFPELQEIPHDWRNEVERVVQGCSGLPLTLEVVGSYLRGENRKAVWDKTAEALREVDKVVPDLEDRVWSKLRFSVDTLGDEEKKMFMDVACYLLDGGCPFSLEEIMNAWDSMYRNALIRWKTLVDRSLVREEEVIVYRLDEKTLRLAVDTNEGEAATRYRKIRKIQMHDHLRGIGRRIATEMKRYYVSIYNFPRGVITVSRDQMCSAVSCRAEFFDYFAEDSEDEVESLDDSDGSPRAAYASFDLFQWMEFWEVEHSNLNCIEAQKVGHRK</sequence>
<dbReference type="PANTHER" id="PTHR11017">
    <property type="entry name" value="LEUCINE-RICH REPEAT-CONTAINING PROTEIN"/>
    <property type="match status" value="1"/>
</dbReference>
<evidence type="ECO:0000313" key="3">
    <source>
        <dbReference type="Proteomes" id="UP001605036"/>
    </source>
</evidence>
<dbReference type="SUPFAM" id="SSF52540">
    <property type="entry name" value="P-loop containing nucleoside triphosphate hydrolases"/>
    <property type="match status" value="1"/>
</dbReference>
<dbReference type="PANTHER" id="PTHR11017:SF385">
    <property type="entry name" value="DISEASE RESISTANCE PROTEIN (TIR-NBS-LRR CLASS)-RELATED"/>
    <property type="match status" value="1"/>
</dbReference>
<dbReference type="PRINTS" id="PR00364">
    <property type="entry name" value="DISEASERSIST"/>
</dbReference>
<dbReference type="Gene3D" id="3.40.50.300">
    <property type="entry name" value="P-loop containing nucleotide triphosphate hydrolases"/>
    <property type="match status" value="1"/>
</dbReference>
<dbReference type="EMBL" id="JBHFFA010000008">
    <property type="protein sequence ID" value="KAL2610374.1"/>
    <property type="molecule type" value="Genomic_DNA"/>
</dbReference>
<dbReference type="InterPro" id="IPR027417">
    <property type="entry name" value="P-loop_NTPase"/>
</dbReference>
<proteinExistence type="predicted"/>
<name>A0ABD1XN45_9MARC</name>
<organism evidence="2 3">
    <name type="scientific">Riccia fluitans</name>
    <dbReference type="NCBI Taxonomy" id="41844"/>
    <lineage>
        <taxon>Eukaryota</taxon>
        <taxon>Viridiplantae</taxon>
        <taxon>Streptophyta</taxon>
        <taxon>Embryophyta</taxon>
        <taxon>Marchantiophyta</taxon>
        <taxon>Marchantiopsida</taxon>
        <taxon>Marchantiidae</taxon>
        <taxon>Marchantiales</taxon>
        <taxon>Ricciaceae</taxon>
        <taxon>Riccia</taxon>
    </lineage>
</organism>
<accession>A0ABD1XN45</accession>